<dbReference type="AlphaFoldDB" id="A0A317SFX1"/>
<sequence>MGNFFSFFLFFPFWIALGFFFFLLSLSHERRMVGPFNLPRVLFVVEEKVVFR</sequence>
<evidence type="ECO:0000313" key="2">
    <source>
        <dbReference type="EMBL" id="PWW73333.1"/>
    </source>
</evidence>
<keyword evidence="1" id="KW-0812">Transmembrane</keyword>
<dbReference type="Proteomes" id="UP000246991">
    <property type="component" value="Unassembled WGS sequence"/>
</dbReference>
<dbReference type="EMBL" id="PYWC01000082">
    <property type="protein sequence ID" value="PWW73333.1"/>
    <property type="molecule type" value="Genomic_DNA"/>
</dbReference>
<keyword evidence="1" id="KW-1133">Transmembrane helix</keyword>
<protein>
    <submittedName>
        <fullName evidence="2">Uncharacterized protein</fullName>
    </submittedName>
</protein>
<comment type="caution">
    <text evidence="2">The sequence shown here is derived from an EMBL/GenBank/DDBJ whole genome shotgun (WGS) entry which is preliminary data.</text>
</comment>
<gene>
    <name evidence="2" type="ORF">C7212DRAFT_332264</name>
</gene>
<keyword evidence="1" id="KW-0472">Membrane</keyword>
<proteinExistence type="predicted"/>
<accession>A0A317SFX1</accession>
<evidence type="ECO:0000256" key="1">
    <source>
        <dbReference type="SAM" id="Phobius"/>
    </source>
</evidence>
<keyword evidence="3" id="KW-1185">Reference proteome</keyword>
<reference evidence="2 3" key="1">
    <citation type="submission" date="2018-03" db="EMBL/GenBank/DDBJ databases">
        <title>Genomes of Pezizomycetes fungi and the evolution of truffles.</title>
        <authorList>
            <person name="Murat C."/>
            <person name="Payen T."/>
            <person name="Noel B."/>
            <person name="Kuo A."/>
            <person name="Martin F.M."/>
        </authorList>
    </citation>
    <scope>NUCLEOTIDE SEQUENCE [LARGE SCALE GENOMIC DNA]</scope>
    <source>
        <strain evidence="2">091103-1</strain>
    </source>
</reference>
<organism evidence="2 3">
    <name type="scientific">Tuber magnatum</name>
    <name type="common">white Piedmont truffle</name>
    <dbReference type="NCBI Taxonomy" id="42249"/>
    <lineage>
        <taxon>Eukaryota</taxon>
        <taxon>Fungi</taxon>
        <taxon>Dikarya</taxon>
        <taxon>Ascomycota</taxon>
        <taxon>Pezizomycotina</taxon>
        <taxon>Pezizomycetes</taxon>
        <taxon>Pezizales</taxon>
        <taxon>Tuberaceae</taxon>
        <taxon>Tuber</taxon>
    </lineage>
</organism>
<evidence type="ECO:0000313" key="3">
    <source>
        <dbReference type="Proteomes" id="UP000246991"/>
    </source>
</evidence>
<feature type="transmembrane region" description="Helical" evidence="1">
    <location>
        <begin position="6"/>
        <end position="26"/>
    </location>
</feature>
<name>A0A317SFX1_9PEZI</name>